<evidence type="ECO:0000313" key="3">
    <source>
        <dbReference type="Proteomes" id="UP000799118"/>
    </source>
</evidence>
<sequence>MCMTQKKSAARVGRKAAGGSKKSSEPVGKGKKPTVGLVGDEDKDEDKEDDDAEFTE</sequence>
<keyword evidence="3" id="KW-1185">Reference proteome</keyword>
<dbReference type="AlphaFoldDB" id="A0A6A4HAP4"/>
<gene>
    <name evidence="2" type="ORF">BT96DRAFT_998311</name>
</gene>
<feature type="region of interest" description="Disordered" evidence="1">
    <location>
        <begin position="1"/>
        <end position="56"/>
    </location>
</feature>
<protein>
    <submittedName>
        <fullName evidence="2">Uncharacterized protein</fullName>
    </submittedName>
</protein>
<feature type="compositionally biased region" description="Acidic residues" evidence="1">
    <location>
        <begin position="39"/>
        <end position="56"/>
    </location>
</feature>
<name>A0A6A4HAP4_9AGAR</name>
<reference evidence="2" key="1">
    <citation type="journal article" date="2019" name="Environ. Microbiol.">
        <title>Fungal ecological strategies reflected in gene transcription - a case study of two litter decomposers.</title>
        <authorList>
            <person name="Barbi F."/>
            <person name="Kohler A."/>
            <person name="Barry K."/>
            <person name="Baskaran P."/>
            <person name="Daum C."/>
            <person name="Fauchery L."/>
            <person name="Ihrmark K."/>
            <person name="Kuo A."/>
            <person name="LaButti K."/>
            <person name="Lipzen A."/>
            <person name="Morin E."/>
            <person name="Grigoriev I.V."/>
            <person name="Henrissat B."/>
            <person name="Lindahl B."/>
            <person name="Martin F."/>
        </authorList>
    </citation>
    <scope>NUCLEOTIDE SEQUENCE</scope>
    <source>
        <strain evidence="2">JB14</strain>
    </source>
</reference>
<dbReference type="Proteomes" id="UP000799118">
    <property type="component" value="Unassembled WGS sequence"/>
</dbReference>
<evidence type="ECO:0000256" key="1">
    <source>
        <dbReference type="SAM" id="MobiDB-lite"/>
    </source>
</evidence>
<dbReference type="EMBL" id="ML769545">
    <property type="protein sequence ID" value="KAE9394708.1"/>
    <property type="molecule type" value="Genomic_DNA"/>
</dbReference>
<proteinExistence type="predicted"/>
<evidence type="ECO:0000313" key="2">
    <source>
        <dbReference type="EMBL" id="KAE9394708.1"/>
    </source>
</evidence>
<accession>A0A6A4HAP4</accession>
<organism evidence="2 3">
    <name type="scientific">Gymnopus androsaceus JB14</name>
    <dbReference type="NCBI Taxonomy" id="1447944"/>
    <lineage>
        <taxon>Eukaryota</taxon>
        <taxon>Fungi</taxon>
        <taxon>Dikarya</taxon>
        <taxon>Basidiomycota</taxon>
        <taxon>Agaricomycotina</taxon>
        <taxon>Agaricomycetes</taxon>
        <taxon>Agaricomycetidae</taxon>
        <taxon>Agaricales</taxon>
        <taxon>Marasmiineae</taxon>
        <taxon>Omphalotaceae</taxon>
        <taxon>Gymnopus</taxon>
    </lineage>
</organism>